<name>A0A918U9Y7_9ACTN</name>
<dbReference type="AlphaFoldDB" id="A0A918U9Y7"/>
<dbReference type="Proteomes" id="UP000619244">
    <property type="component" value="Unassembled WGS sequence"/>
</dbReference>
<gene>
    <name evidence="1" type="ORF">GCM10010358_77940</name>
</gene>
<reference evidence="1" key="2">
    <citation type="submission" date="2020-09" db="EMBL/GenBank/DDBJ databases">
        <authorList>
            <person name="Sun Q."/>
            <person name="Ohkuma M."/>
        </authorList>
    </citation>
    <scope>NUCLEOTIDE SEQUENCE</scope>
    <source>
        <strain evidence="1">JCM 4790</strain>
    </source>
</reference>
<proteinExistence type="predicted"/>
<dbReference type="EMBL" id="BMVU01000093">
    <property type="protein sequence ID" value="GGY14141.1"/>
    <property type="molecule type" value="Genomic_DNA"/>
</dbReference>
<evidence type="ECO:0000313" key="1">
    <source>
        <dbReference type="EMBL" id="GGY14141.1"/>
    </source>
</evidence>
<evidence type="ECO:0000313" key="2">
    <source>
        <dbReference type="Proteomes" id="UP000619244"/>
    </source>
</evidence>
<keyword evidence="2" id="KW-1185">Reference proteome</keyword>
<protein>
    <submittedName>
        <fullName evidence="1">Uncharacterized protein</fullName>
    </submittedName>
</protein>
<comment type="caution">
    <text evidence="1">The sequence shown here is derived from an EMBL/GenBank/DDBJ whole genome shotgun (WGS) entry which is preliminary data.</text>
</comment>
<accession>A0A918U9Y7</accession>
<sequence length="736" mass="81877">MRTTRVSSPAIPGVGNRIADGLHTDAEYAPWDCGPPTATRVRSSSEWCCLAYFRRPRHPFVCGRTQKGGRVSDTSMPEFESADNEIQVIPVTDFRNVDGDFEHRLPPPSATTNAEEYLQNHPDVHLSDEAIRRLVQGAVEPQDLEGIRVERHRVETGWLMVISYRAYSPMVSLAIENDRLLAEVSYAADPHAADVRKALAMPRPHTEHAVLIHPDAYKDIEESVDRSAKRVLTDNPQEVGERLVERPLMLVPVTFKSETGEPADDLTAVDGNCRLAFCYHRIPPVPRGWVDDSLIGDASKKRVVLRPSHLMRMSLERRRELVRKVIKAAYSRLKAPRTGSSADIRDRNKWAMALNALTIPVTVIVGYRDDNAQRGMQRFPAGVRSLLLRMNTGGKVFADGAKNAVKAEEIINGLYDEGLLGPEAQARPTRDALIGRGDVAASMEGLGFNPELPDLRFALVMQHLTYKSPRFNALVRSKLQTEGNLVLSRRNGPIVELGLRSYSASMPTNSPRTALETICLWQDLVDNSWVVENIDTDTKVDELLGRADTGETQATLLLGALGMISLVMSGHLLAAAGSAEADAGTTIARTSVGLITKGLLAQREGRLILADAIKRVRAGLPLRWWDTEKQELVEQKTDWRGSTYNAMLRSAVRHGWKAKAPGKEKKTPAEQEADKLTVFQEQLSTAVDRLRDLFELREKNGTTDKLAWVEVEASFNQIDDIADDLRLISERKPRNR</sequence>
<reference evidence="1" key="1">
    <citation type="journal article" date="2014" name="Int. J. Syst. Evol. Microbiol.">
        <title>Complete genome sequence of Corynebacterium casei LMG S-19264T (=DSM 44701T), isolated from a smear-ripened cheese.</title>
        <authorList>
            <consortium name="US DOE Joint Genome Institute (JGI-PGF)"/>
            <person name="Walter F."/>
            <person name="Albersmeier A."/>
            <person name="Kalinowski J."/>
            <person name="Ruckert C."/>
        </authorList>
    </citation>
    <scope>NUCLEOTIDE SEQUENCE</scope>
    <source>
        <strain evidence="1">JCM 4790</strain>
    </source>
</reference>
<organism evidence="1 2">
    <name type="scientific">Streptomyces minutiscleroticus</name>
    <dbReference type="NCBI Taxonomy" id="68238"/>
    <lineage>
        <taxon>Bacteria</taxon>
        <taxon>Bacillati</taxon>
        <taxon>Actinomycetota</taxon>
        <taxon>Actinomycetes</taxon>
        <taxon>Kitasatosporales</taxon>
        <taxon>Streptomycetaceae</taxon>
        <taxon>Streptomyces</taxon>
    </lineage>
</organism>